<protein>
    <submittedName>
        <fullName evidence="2">Uncharacterized protein</fullName>
    </submittedName>
</protein>
<feature type="compositionally biased region" description="Basic and acidic residues" evidence="1">
    <location>
        <begin position="380"/>
        <end position="393"/>
    </location>
</feature>
<keyword evidence="3" id="KW-1185">Reference proteome</keyword>
<evidence type="ECO:0000313" key="2">
    <source>
        <dbReference type="EMBL" id="KAF2254944.1"/>
    </source>
</evidence>
<feature type="compositionally biased region" description="Low complexity" evidence="1">
    <location>
        <begin position="358"/>
        <end position="379"/>
    </location>
</feature>
<evidence type="ECO:0000313" key="3">
    <source>
        <dbReference type="Proteomes" id="UP000800094"/>
    </source>
</evidence>
<name>A0A6A6IX26_9PLEO</name>
<dbReference type="PANTHER" id="PTHR42080:SF1">
    <property type="entry name" value="SRR1-LIKE DOMAIN-CONTAINING PROTEIN"/>
    <property type="match status" value="1"/>
</dbReference>
<gene>
    <name evidence="2" type="ORF">BU26DRAFT_500607</name>
</gene>
<dbReference type="EMBL" id="ML987190">
    <property type="protein sequence ID" value="KAF2254944.1"/>
    <property type="molecule type" value="Genomic_DNA"/>
</dbReference>
<dbReference type="RefSeq" id="XP_033689948.1">
    <property type="nucleotide sequence ID" value="XM_033826509.1"/>
</dbReference>
<proteinExistence type="predicted"/>
<feature type="region of interest" description="Disordered" evidence="1">
    <location>
        <begin position="173"/>
        <end position="246"/>
    </location>
</feature>
<feature type="region of interest" description="Disordered" evidence="1">
    <location>
        <begin position="358"/>
        <end position="393"/>
    </location>
</feature>
<dbReference type="AlphaFoldDB" id="A0A6A6IX26"/>
<evidence type="ECO:0000256" key="1">
    <source>
        <dbReference type="SAM" id="MobiDB-lite"/>
    </source>
</evidence>
<dbReference type="Proteomes" id="UP000800094">
    <property type="component" value="Unassembled WGS sequence"/>
</dbReference>
<accession>A0A6A6IX26</accession>
<dbReference type="GeneID" id="54579839"/>
<reference evidence="2" key="1">
    <citation type="journal article" date="2020" name="Stud. Mycol.">
        <title>101 Dothideomycetes genomes: a test case for predicting lifestyles and emergence of pathogens.</title>
        <authorList>
            <person name="Haridas S."/>
            <person name="Albert R."/>
            <person name="Binder M."/>
            <person name="Bloem J."/>
            <person name="Labutti K."/>
            <person name="Salamov A."/>
            <person name="Andreopoulos B."/>
            <person name="Baker S."/>
            <person name="Barry K."/>
            <person name="Bills G."/>
            <person name="Bluhm B."/>
            <person name="Cannon C."/>
            <person name="Castanera R."/>
            <person name="Culley D."/>
            <person name="Daum C."/>
            <person name="Ezra D."/>
            <person name="Gonzalez J."/>
            <person name="Henrissat B."/>
            <person name="Kuo A."/>
            <person name="Liang C."/>
            <person name="Lipzen A."/>
            <person name="Lutzoni F."/>
            <person name="Magnuson J."/>
            <person name="Mondo S."/>
            <person name="Nolan M."/>
            <person name="Ohm R."/>
            <person name="Pangilinan J."/>
            <person name="Park H.-J."/>
            <person name="Ramirez L."/>
            <person name="Alfaro M."/>
            <person name="Sun H."/>
            <person name="Tritt A."/>
            <person name="Yoshinaga Y."/>
            <person name="Zwiers L.-H."/>
            <person name="Turgeon B."/>
            <person name="Goodwin S."/>
            <person name="Spatafora J."/>
            <person name="Crous P."/>
            <person name="Grigoriev I."/>
        </authorList>
    </citation>
    <scope>NUCLEOTIDE SEQUENCE</scope>
    <source>
        <strain evidence="2">CBS 122368</strain>
    </source>
</reference>
<organism evidence="2 3">
    <name type="scientific">Trematosphaeria pertusa</name>
    <dbReference type="NCBI Taxonomy" id="390896"/>
    <lineage>
        <taxon>Eukaryota</taxon>
        <taxon>Fungi</taxon>
        <taxon>Dikarya</taxon>
        <taxon>Ascomycota</taxon>
        <taxon>Pezizomycotina</taxon>
        <taxon>Dothideomycetes</taxon>
        <taxon>Pleosporomycetidae</taxon>
        <taxon>Pleosporales</taxon>
        <taxon>Massarineae</taxon>
        <taxon>Trematosphaeriaceae</taxon>
        <taxon>Trematosphaeria</taxon>
    </lineage>
</organism>
<sequence length="443" mass="50998">MPLQASQLEEFFKKLGSRRVFTREAIALVKQQCENLTEETIKKFALLDVYGETHYEDVSRFLRVGGIKPLVWFWSYQELAGGHEDRLRYPEFPWYPFVHDWARDGIPIFPTTIECGAGGPLTDDFIKESEKSWFEHGDRQRLLGSLKEAENTVQITNIVCFGLGPLNPDGCKEDCKEERKEDGKEERKEDSKEECKEDSKEECKEDGKEERKEDGKEERKEDGKEERKEDGKEECKEDGKEDGRKNDRFVNMHQHLVVFDIAATLKSIYKSDKSIPILFQDPNYLRYDAVYLQNQGEPGQVSFERDTGGLLKINEHTLVVATGAVGFCIREIIPDITLHFGGPAGLFTTPLFLTEVPSTSTHTDDPSTSTHTDNPSTSTHTDEPPMRILTEDPSKFTIEDEVKAGNWRMHPYNRYTVEMVSKMQKICQFKDSHWESSLYLKKK</sequence>
<dbReference type="PANTHER" id="PTHR42080">
    <property type="entry name" value="SRR1 DOMAIN-CONTAINING PROTEIN"/>
    <property type="match status" value="1"/>
</dbReference>